<dbReference type="Proteomes" id="UP000693970">
    <property type="component" value="Unassembled WGS sequence"/>
</dbReference>
<protein>
    <submittedName>
        <fullName evidence="2">Uncharacterized protein</fullName>
    </submittedName>
</protein>
<evidence type="ECO:0000313" key="3">
    <source>
        <dbReference type="Proteomes" id="UP000693970"/>
    </source>
</evidence>
<dbReference type="AlphaFoldDB" id="A0A9K3LXQ7"/>
<gene>
    <name evidence="2" type="ORF">IV203_028008</name>
</gene>
<accession>A0A9K3LXQ7</accession>
<feature type="compositionally biased region" description="Basic and acidic residues" evidence="1">
    <location>
        <begin position="18"/>
        <end position="28"/>
    </location>
</feature>
<dbReference type="EMBL" id="JAGRRH010000005">
    <property type="protein sequence ID" value="KAG7370262.1"/>
    <property type="molecule type" value="Genomic_DNA"/>
</dbReference>
<reference evidence="2" key="1">
    <citation type="journal article" date="2021" name="Sci. Rep.">
        <title>Diploid genomic architecture of Nitzschia inconspicua, an elite biomass production diatom.</title>
        <authorList>
            <person name="Oliver A."/>
            <person name="Podell S."/>
            <person name="Pinowska A."/>
            <person name="Traller J.C."/>
            <person name="Smith S.R."/>
            <person name="McClure R."/>
            <person name="Beliaev A."/>
            <person name="Bohutskyi P."/>
            <person name="Hill E.A."/>
            <person name="Rabines A."/>
            <person name="Zheng H."/>
            <person name="Allen L.Z."/>
            <person name="Kuo A."/>
            <person name="Grigoriev I.V."/>
            <person name="Allen A.E."/>
            <person name="Hazlebeck D."/>
            <person name="Allen E.E."/>
        </authorList>
    </citation>
    <scope>NUCLEOTIDE SEQUENCE</scope>
    <source>
        <strain evidence="2">Hildebrandi</strain>
    </source>
</reference>
<proteinExistence type="predicted"/>
<reference evidence="2" key="2">
    <citation type="submission" date="2021-04" db="EMBL/GenBank/DDBJ databases">
        <authorList>
            <person name="Podell S."/>
        </authorList>
    </citation>
    <scope>NUCLEOTIDE SEQUENCE</scope>
    <source>
        <strain evidence="2">Hildebrandi</strain>
    </source>
</reference>
<evidence type="ECO:0000313" key="2">
    <source>
        <dbReference type="EMBL" id="KAG7370262.1"/>
    </source>
</evidence>
<feature type="region of interest" description="Disordered" evidence="1">
    <location>
        <begin position="1"/>
        <end position="60"/>
    </location>
</feature>
<name>A0A9K3LXQ7_9STRA</name>
<organism evidence="2 3">
    <name type="scientific">Nitzschia inconspicua</name>
    <dbReference type="NCBI Taxonomy" id="303405"/>
    <lineage>
        <taxon>Eukaryota</taxon>
        <taxon>Sar</taxon>
        <taxon>Stramenopiles</taxon>
        <taxon>Ochrophyta</taxon>
        <taxon>Bacillariophyta</taxon>
        <taxon>Bacillariophyceae</taxon>
        <taxon>Bacillariophycidae</taxon>
        <taxon>Bacillariales</taxon>
        <taxon>Bacillariaceae</taxon>
        <taxon>Nitzschia</taxon>
    </lineage>
</organism>
<comment type="caution">
    <text evidence="2">The sequence shown here is derived from an EMBL/GenBank/DDBJ whole genome shotgun (WGS) entry which is preliminary data.</text>
</comment>
<sequence length="264" mass="29335">MQCLGLGKNNVIANQRQPSKDNTKDVHSKPQIGHSVAARSLSDGKPTTSEAQTSSSTDCPGEILAPRLLETRILIAMYNLQLNCRSLLAGVCHEDDAAQASKCLQLDYESVLDDDGEVEDVDETEWEEEQEAEFDRLLRCLNCYEEELDAMTDTTEDSAIARDKEMDHILSELKEEEASLRSLMNMAVAIREQQQVEEEGNNDKSSAPVLISGSDNEGRHQCFSPMAPTCRHCGGSHWKYRCPSFMQGPHLFQANTLSVGQVEI</sequence>
<feature type="compositionally biased region" description="Polar residues" evidence="1">
    <location>
        <begin position="45"/>
        <end position="58"/>
    </location>
</feature>
<evidence type="ECO:0000256" key="1">
    <source>
        <dbReference type="SAM" id="MobiDB-lite"/>
    </source>
</evidence>
<keyword evidence="3" id="KW-1185">Reference proteome</keyword>